<protein>
    <submittedName>
        <fullName evidence="1">Uncharacterized protein</fullName>
    </submittedName>
</protein>
<comment type="caution">
    <text evidence="1">The sequence shown here is derived from an EMBL/GenBank/DDBJ whole genome shotgun (WGS) entry which is preliminary data.</text>
</comment>
<dbReference type="RefSeq" id="WP_319047912.1">
    <property type="nucleotide sequence ID" value="NZ_JAUQUR010000002.1"/>
</dbReference>
<reference evidence="1" key="1">
    <citation type="journal article" date="2023" name="Front. Microbiol.">
        <title>Genomic diversity and taxonomic marker for Arcobacter species.</title>
        <authorList>
            <person name="Zhou G."/>
            <person name="Gu Y."/>
            <person name="Wang H."/>
            <person name="Chen X."/>
            <person name="Zhang X."/>
            <person name="Shao Z."/>
            <person name="Yan X."/>
            <person name="Zhang J."/>
            <person name="Zhang M."/>
        </authorList>
    </citation>
    <scope>NUCLEOTIDE SEQUENCE</scope>
    <source>
        <strain evidence="1">BJSY19SF1-2</strain>
    </source>
</reference>
<organism evidence="1 2">
    <name type="scientific">Aliarcobacter skirrowii</name>
    <dbReference type="NCBI Taxonomy" id="28200"/>
    <lineage>
        <taxon>Bacteria</taxon>
        <taxon>Pseudomonadati</taxon>
        <taxon>Campylobacterota</taxon>
        <taxon>Epsilonproteobacteria</taxon>
        <taxon>Campylobacterales</taxon>
        <taxon>Arcobacteraceae</taxon>
        <taxon>Aliarcobacter</taxon>
    </lineage>
</organism>
<evidence type="ECO:0000313" key="1">
    <source>
        <dbReference type="EMBL" id="MDX4069154.1"/>
    </source>
</evidence>
<dbReference type="Proteomes" id="UP001283691">
    <property type="component" value="Unassembled WGS sequence"/>
</dbReference>
<dbReference type="AlphaFoldDB" id="A0AAW9DAP3"/>
<evidence type="ECO:0000313" key="2">
    <source>
        <dbReference type="Proteomes" id="UP001283691"/>
    </source>
</evidence>
<proteinExistence type="predicted"/>
<reference evidence="1" key="2">
    <citation type="submission" date="2023-07" db="EMBL/GenBank/DDBJ databases">
        <authorList>
            <person name="Zhang M."/>
            <person name="Zhou G."/>
        </authorList>
    </citation>
    <scope>NUCLEOTIDE SEQUENCE</scope>
    <source>
        <strain evidence="1">BJSY19SF1-2</strain>
    </source>
</reference>
<dbReference type="EMBL" id="JAUQUR010000002">
    <property type="protein sequence ID" value="MDX4069154.1"/>
    <property type="molecule type" value="Genomic_DNA"/>
</dbReference>
<gene>
    <name evidence="1" type="ORF">Q6A80_05375</name>
</gene>
<name>A0AAW9DAP3_9BACT</name>
<sequence length="58" mass="6597">MGIPIHNQVCTIQNARVVWEVGNVYVVDIKVDETSNTYTRYEIPKSSIIIVSKVFEAK</sequence>
<accession>A0AAW9DAP3</accession>